<dbReference type="HOGENOM" id="CLU_023151_0_3_1"/>
<sequence>MPSLSMSARESTLLVVSLLLTRPCSKPGLVSNRLERYNSIFENWLNLLVLNNLSHLNFQFGSSSSTSIDQENSMTYSQVLTALRFSQTLQLLSLCSCCFCDHMMSRSLYFPKLRKLRFHSITALGDVLSDVIFACPALESLVFNYTIGMYHLRVRSVSLRSISIGTTHGLKQEVVFQEILLERVMPTILDAGPAIICVISAPRLKVLCILPSSISRLEIGTAVIQEMPSISTAMSVPTVRILILLSVGPNLSAVVNLLKCFPFLEKIYVRVMKFGVLDITRDNEKWMNHQHRRLQLDNKASRGARFEFDSKYWCDYYESTRIDDFSVSDPFDLSLD</sequence>
<protein>
    <recommendedName>
        <fullName evidence="1">F-box/LRR-repeat protein 15/At3g58940/PEG3-like LRR domain-containing protein</fullName>
    </recommendedName>
</protein>
<reference evidence="2 3" key="1">
    <citation type="submission" date="2012-08" db="EMBL/GenBank/DDBJ databases">
        <title>Oryza genome evolution.</title>
        <authorList>
            <person name="Wing R.A."/>
        </authorList>
    </citation>
    <scope>NUCLEOTIDE SEQUENCE</scope>
</reference>
<evidence type="ECO:0000313" key="3">
    <source>
        <dbReference type="Proteomes" id="UP000032180"/>
    </source>
</evidence>
<dbReference type="AlphaFoldDB" id="A0A0D9WPW0"/>
<dbReference type="InterPro" id="IPR032675">
    <property type="entry name" value="LRR_dom_sf"/>
</dbReference>
<keyword evidence="3" id="KW-1185">Reference proteome</keyword>
<dbReference type="SUPFAM" id="SSF52047">
    <property type="entry name" value="RNI-like"/>
    <property type="match status" value="1"/>
</dbReference>
<accession>A0A0D9WPW0</accession>
<dbReference type="InterPro" id="IPR055411">
    <property type="entry name" value="LRR_FXL15/At3g58940/PEG3-like"/>
</dbReference>
<dbReference type="Gramene" id="LPERR06G11330.1">
    <property type="protein sequence ID" value="LPERR06G11330.1"/>
    <property type="gene ID" value="LPERR06G11330"/>
</dbReference>
<dbReference type="eggNOG" id="ENOG502SXR2">
    <property type="taxonomic scope" value="Eukaryota"/>
</dbReference>
<feature type="domain" description="F-box/LRR-repeat protein 15/At3g58940/PEG3-like LRR" evidence="1">
    <location>
        <begin position="42"/>
        <end position="269"/>
    </location>
</feature>
<dbReference type="InterPro" id="IPR055302">
    <property type="entry name" value="F-box_dom-containing"/>
</dbReference>
<evidence type="ECO:0000259" key="1">
    <source>
        <dbReference type="Pfam" id="PF24758"/>
    </source>
</evidence>
<evidence type="ECO:0000313" key="2">
    <source>
        <dbReference type="EnsemblPlants" id="LPERR06G11330.1"/>
    </source>
</evidence>
<reference evidence="3" key="2">
    <citation type="submission" date="2013-12" db="EMBL/GenBank/DDBJ databases">
        <authorList>
            <person name="Yu Y."/>
            <person name="Lee S."/>
            <person name="de Baynast K."/>
            <person name="Wissotski M."/>
            <person name="Liu L."/>
            <person name="Talag J."/>
            <person name="Goicoechea J."/>
            <person name="Angelova A."/>
            <person name="Jetty R."/>
            <person name="Kudrna D."/>
            <person name="Golser W."/>
            <person name="Rivera L."/>
            <person name="Zhang J."/>
            <person name="Wing R."/>
        </authorList>
    </citation>
    <scope>NUCLEOTIDE SEQUENCE</scope>
</reference>
<dbReference type="Proteomes" id="UP000032180">
    <property type="component" value="Chromosome 6"/>
</dbReference>
<dbReference type="EnsemblPlants" id="LPERR06G11330.1">
    <property type="protein sequence ID" value="LPERR06G11330.1"/>
    <property type="gene ID" value="LPERR06G11330"/>
</dbReference>
<reference evidence="2" key="3">
    <citation type="submission" date="2015-04" db="UniProtKB">
        <authorList>
            <consortium name="EnsemblPlants"/>
        </authorList>
    </citation>
    <scope>IDENTIFICATION</scope>
</reference>
<dbReference type="PANTHER" id="PTHR32141:SF45">
    <property type="entry name" value="OS07G0285200 PROTEIN"/>
    <property type="match status" value="1"/>
</dbReference>
<dbReference type="Pfam" id="PF24758">
    <property type="entry name" value="LRR_At5g56370"/>
    <property type="match status" value="1"/>
</dbReference>
<dbReference type="Gene3D" id="3.80.10.10">
    <property type="entry name" value="Ribonuclease Inhibitor"/>
    <property type="match status" value="1"/>
</dbReference>
<dbReference type="PANTHER" id="PTHR32141">
    <property type="match status" value="1"/>
</dbReference>
<name>A0A0D9WPW0_9ORYZ</name>
<proteinExistence type="predicted"/>
<dbReference type="STRING" id="77586.A0A0D9WPW0"/>
<organism evidence="2 3">
    <name type="scientific">Leersia perrieri</name>
    <dbReference type="NCBI Taxonomy" id="77586"/>
    <lineage>
        <taxon>Eukaryota</taxon>
        <taxon>Viridiplantae</taxon>
        <taxon>Streptophyta</taxon>
        <taxon>Embryophyta</taxon>
        <taxon>Tracheophyta</taxon>
        <taxon>Spermatophyta</taxon>
        <taxon>Magnoliopsida</taxon>
        <taxon>Liliopsida</taxon>
        <taxon>Poales</taxon>
        <taxon>Poaceae</taxon>
        <taxon>BOP clade</taxon>
        <taxon>Oryzoideae</taxon>
        <taxon>Oryzeae</taxon>
        <taxon>Oryzinae</taxon>
        <taxon>Leersia</taxon>
    </lineage>
</organism>